<feature type="domain" description="DUF4377" evidence="2">
    <location>
        <begin position="176"/>
        <end position="227"/>
    </location>
</feature>
<dbReference type="Pfam" id="PF03724">
    <property type="entry name" value="META"/>
    <property type="match status" value="1"/>
</dbReference>
<dbReference type="PANTHER" id="PTHR35535">
    <property type="entry name" value="HEAT SHOCK PROTEIN HSLJ"/>
    <property type="match status" value="1"/>
</dbReference>
<evidence type="ECO:0000259" key="2">
    <source>
        <dbReference type="Pfam" id="PF14302"/>
    </source>
</evidence>
<accession>A3IR86</accession>
<sequence>MINKYGLKTIIKGVILLSISLVSLESFNSVIANENPSNSTENQDENQKKNPLVGTEWQLINWTENQVLSKENSTIAFQKDALSGSGSCNRYTAGYAVQENSMKVGLIAATRKACPEEIMNQEMLFLSALEGAKVYSINAKGELEIAYIKQKEIGILTFKLTNNENSKTVEKTVYLSPETIDCIGVAPQQCLQIKENLEDDWTLFYGSIEGFDYEPGYFYELRIAQKKN</sequence>
<dbReference type="OrthoDB" id="459863at2"/>
<dbReference type="Gene3D" id="2.40.128.270">
    <property type="match status" value="1"/>
</dbReference>
<evidence type="ECO:0000259" key="1">
    <source>
        <dbReference type="Pfam" id="PF03724"/>
    </source>
</evidence>
<comment type="caution">
    <text evidence="3">The sequence shown here is derived from an EMBL/GenBank/DDBJ whole genome shotgun (WGS) entry which is preliminary data.</text>
</comment>
<dbReference type="RefSeq" id="WP_008275897.1">
    <property type="nucleotide sequence ID" value="NZ_AAXW01000017.1"/>
</dbReference>
<dbReference type="PANTHER" id="PTHR35535:SF1">
    <property type="entry name" value="HEAT SHOCK PROTEIN HSLJ"/>
    <property type="match status" value="1"/>
</dbReference>
<gene>
    <name evidence="3" type="ORF">CY0110_27730</name>
</gene>
<dbReference type="eggNOG" id="COG3187">
    <property type="taxonomic scope" value="Bacteria"/>
</dbReference>
<dbReference type="InterPro" id="IPR025485">
    <property type="entry name" value="DUF4377"/>
</dbReference>
<keyword evidence="4" id="KW-1185">Reference proteome</keyword>
<evidence type="ECO:0008006" key="5">
    <source>
        <dbReference type="Google" id="ProtNLM"/>
    </source>
</evidence>
<dbReference type="InterPro" id="IPR053147">
    <property type="entry name" value="Hsp_HslJ-like"/>
</dbReference>
<feature type="domain" description="DUF306" evidence="1">
    <location>
        <begin position="50"/>
        <end position="146"/>
    </location>
</feature>
<proteinExistence type="predicted"/>
<evidence type="ECO:0000313" key="4">
    <source>
        <dbReference type="Proteomes" id="UP000003781"/>
    </source>
</evidence>
<dbReference type="InterPro" id="IPR038670">
    <property type="entry name" value="HslJ-like_sf"/>
</dbReference>
<dbReference type="InterPro" id="IPR005184">
    <property type="entry name" value="DUF306_Meta_HslJ"/>
</dbReference>
<name>A3IR86_9CHRO</name>
<organism evidence="3 4">
    <name type="scientific">Crocosphaera chwakensis CCY0110</name>
    <dbReference type="NCBI Taxonomy" id="391612"/>
    <lineage>
        <taxon>Bacteria</taxon>
        <taxon>Bacillati</taxon>
        <taxon>Cyanobacteriota</taxon>
        <taxon>Cyanophyceae</taxon>
        <taxon>Oscillatoriophycideae</taxon>
        <taxon>Chroococcales</taxon>
        <taxon>Aphanothecaceae</taxon>
        <taxon>Crocosphaera</taxon>
        <taxon>Crocosphaera chwakensis</taxon>
    </lineage>
</organism>
<dbReference type="Pfam" id="PF14302">
    <property type="entry name" value="DUF4377"/>
    <property type="match status" value="1"/>
</dbReference>
<dbReference type="EMBL" id="AAXW01000017">
    <property type="protein sequence ID" value="EAZ91076.1"/>
    <property type="molecule type" value="Genomic_DNA"/>
</dbReference>
<dbReference type="Proteomes" id="UP000003781">
    <property type="component" value="Unassembled WGS sequence"/>
</dbReference>
<dbReference type="AlphaFoldDB" id="A3IR86"/>
<protein>
    <recommendedName>
        <fullName evidence="5">DUF306 domain-containing protein</fullName>
    </recommendedName>
</protein>
<reference evidence="3 4" key="1">
    <citation type="submission" date="2007-03" db="EMBL/GenBank/DDBJ databases">
        <authorList>
            <person name="Stal L."/>
            <person name="Ferriera S."/>
            <person name="Johnson J."/>
            <person name="Kravitz S."/>
            <person name="Beeson K."/>
            <person name="Sutton G."/>
            <person name="Rogers Y.-H."/>
            <person name="Friedman R."/>
            <person name="Frazier M."/>
            <person name="Venter J.C."/>
        </authorList>
    </citation>
    <scope>NUCLEOTIDE SEQUENCE [LARGE SCALE GENOMIC DNA]</scope>
    <source>
        <strain evidence="3 4">CCY0110</strain>
    </source>
</reference>
<evidence type="ECO:0000313" key="3">
    <source>
        <dbReference type="EMBL" id="EAZ91076.1"/>
    </source>
</evidence>